<evidence type="ECO:0000313" key="2">
    <source>
        <dbReference type="EMBL" id="MPA76994.1"/>
    </source>
</evidence>
<proteinExistence type="predicted"/>
<evidence type="ECO:0000256" key="1">
    <source>
        <dbReference type="SAM" id="MobiDB-lite"/>
    </source>
</evidence>
<organism evidence="2">
    <name type="scientific">Davidia involucrata</name>
    <name type="common">Dove tree</name>
    <dbReference type="NCBI Taxonomy" id="16924"/>
    <lineage>
        <taxon>Eukaryota</taxon>
        <taxon>Viridiplantae</taxon>
        <taxon>Streptophyta</taxon>
        <taxon>Embryophyta</taxon>
        <taxon>Tracheophyta</taxon>
        <taxon>Spermatophyta</taxon>
        <taxon>Magnoliopsida</taxon>
        <taxon>eudicotyledons</taxon>
        <taxon>Gunneridae</taxon>
        <taxon>Pentapetalae</taxon>
        <taxon>asterids</taxon>
        <taxon>Cornales</taxon>
        <taxon>Nyssaceae</taxon>
        <taxon>Davidia</taxon>
    </lineage>
</organism>
<reference evidence="2" key="1">
    <citation type="submission" date="2019-08" db="EMBL/GenBank/DDBJ databases">
        <title>Reference gene set and small RNA set construction with multiple tissues from Davidia involucrata Baill.</title>
        <authorList>
            <person name="Yang H."/>
            <person name="Zhou C."/>
            <person name="Li G."/>
            <person name="Wang J."/>
            <person name="Gao P."/>
            <person name="Wang M."/>
            <person name="Wang R."/>
            <person name="Zhao Y."/>
        </authorList>
    </citation>
    <scope>NUCLEOTIDE SEQUENCE</scope>
    <source>
        <tissue evidence="2">Mixed with DoveR01_LX</tissue>
    </source>
</reference>
<dbReference type="AlphaFoldDB" id="A0A5B7C8N2"/>
<protein>
    <submittedName>
        <fullName evidence="2">Uncharacterized protein</fullName>
    </submittedName>
</protein>
<feature type="region of interest" description="Disordered" evidence="1">
    <location>
        <begin position="85"/>
        <end position="107"/>
    </location>
</feature>
<sequence length="107" mass="11588">MLLKESWLLIEGNDSIGNRRLAGAIAESVFGSADLLFYMNMRNRESRMSPRSESLERTVMVSDSGACGGGDLGWYGRGGSNYRNPRPPPSVAASGLSNGWYGNRQGV</sequence>
<dbReference type="EMBL" id="GHES01046435">
    <property type="protein sequence ID" value="MPA76994.1"/>
    <property type="molecule type" value="Transcribed_RNA"/>
</dbReference>
<name>A0A5B7C8N2_DAVIN</name>
<gene>
    <name evidence="2" type="ORF">Din_046435</name>
</gene>
<accession>A0A5B7C8N2</accession>